<dbReference type="EMBL" id="SIHJ01000001">
    <property type="protein sequence ID" value="TWT37683.1"/>
    <property type="molecule type" value="Genomic_DNA"/>
</dbReference>
<accession>A0A5C5VI42</accession>
<dbReference type="Proteomes" id="UP000316714">
    <property type="component" value="Unassembled WGS sequence"/>
</dbReference>
<keyword evidence="1" id="KW-0732">Signal</keyword>
<comment type="caution">
    <text evidence="2">The sequence shown here is derived from an EMBL/GenBank/DDBJ whole genome shotgun (WGS) entry which is preliminary data.</text>
</comment>
<evidence type="ECO:0000256" key="1">
    <source>
        <dbReference type="SAM" id="SignalP"/>
    </source>
</evidence>
<protein>
    <recommendedName>
        <fullName evidence="4">Dockerin domain-containing protein</fullName>
    </recommendedName>
</protein>
<evidence type="ECO:0000313" key="3">
    <source>
        <dbReference type="Proteomes" id="UP000316714"/>
    </source>
</evidence>
<proteinExistence type="predicted"/>
<gene>
    <name evidence="2" type="ORF">KOR34_26440</name>
</gene>
<dbReference type="PROSITE" id="PS00018">
    <property type="entry name" value="EF_HAND_1"/>
    <property type="match status" value="1"/>
</dbReference>
<dbReference type="InterPro" id="IPR036439">
    <property type="entry name" value="Dockerin_dom_sf"/>
</dbReference>
<keyword evidence="3" id="KW-1185">Reference proteome</keyword>
<evidence type="ECO:0008006" key="4">
    <source>
        <dbReference type="Google" id="ProtNLM"/>
    </source>
</evidence>
<sequence length="537" mass="59355" precursor="true">MAVGGAARVVVGLCAALTSAALAAAATYPLQDLSISQGNYNGIYFIVRDANAAPPTAREIRQIRENSTATREFYAANSGGTFDLRYEHVLDVPLTLNADGTRIGDWIADAENYVRSQYGIEPEDYHSNVFDVSRTTPDPDQGWSGLAWIPSNNYAVQADINTSWGRIVVDHELGHRIGAPHAAAWRNVDDSNHTPYVYNFERGRYDVYDAGQHGNQPTTLGVHRDEYGNPFDVMGNISHGHFSVHEKLNDLHWLSDTQAPDLDQLGEGVFRIYAHDDRAVTYDSDNDLYGVEAGYAADVLYGLTYRRQAEEYTPHRGRYTTVTQEITIEYRTGRDGVQFYLDGAILDMDPEGDQDRNNQERELEVGRSIRDIDFATSVYQGNEGEDFLSLNPTAPRRPWEVMREWYEFSVLGLGSDAIGSYVDLVVGVSDFVIENAVAGDLNDDGVLTTEDWRIFAAHTHTDVRLLSPTNRYLRGDLDADGDNDYADFVRFKNLYVAANGAAAFAALSAVPEPASAGILVAALAVTALRGGGRAWRK</sequence>
<dbReference type="AlphaFoldDB" id="A0A5C5VI42"/>
<reference evidence="2 3" key="1">
    <citation type="submission" date="2019-02" db="EMBL/GenBank/DDBJ databases">
        <title>Deep-cultivation of Planctomycetes and their phenomic and genomic characterization uncovers novel biology.</title>
        <authorList>
            <person name="Wiegand S."/>
            <person name="Jogler M."/>
            <person name="Boedeker C."/>
            <person name="Pinto D."/>
            <person name="Vollmers J."/>
            <person name="Rivas-Marin E."/>
            <person name="Kohn T."/>
            <person name="Peeters S.H."/>
            <person name="Heuer A."/>
            <person name="Rast P."/>
            <person name="Oberbeckmann S."/>
            <person name="Bunk B."/>
            <person name="Jeske O."/>
            <person name="Meyerdierks A."/>
            <person name="Storesund J.E."/>
            <person name="Kallscheuer N."/>
            <person name="Luecker S."/>
            <person name="Lage O.M."/>
            <person name="Pohl T."/>
            <person name="Merkel B.J."/>
            <person name="Hornburger P."/>
            <person name="Mueller R.-W."/>
            <person name="Bruemmer F."/>
            <person name="Labrenz M."/>
            <person name="Spormann A.M."/>
            <person name="Op Den Camp H."/>
            <person name="Overmann J."/>
            <person name="Amann R."/>
            <person name="Jetten M.S.M."/>
            <person name="Mascher T."/>
            <person name="Medema M.H."/>
            <person name="Devos D.P."/>
            <person name="Kaster A.-K."/>
            <person name="Ovreas L."/>
            <person name="Rohde M."/>
            <person name="Galperin M.Y."/>
            <person name="Jogler C."/>
        </authorList>
    </citation>
    <scope>NUCLEOTIDE SEQUENCE [LARGE SCALE GENOMIC DNA]</scope>
    <source>
        <strain evidence="2 3">KOR34</strain>
    </source>
</reference>
<dbReference type="SUPFAM" id="SSF55486">
    <property type="entry name" value="Metalloproteases ('zincins'), catalytic domain"/>
    <property type="match status" value="1"/>
</dbReference>
<dbReference type="GO" id="GO:0000272">
    <property type="term" value="P:polysaccharide catabolic process"/>
    <property type="evidence" value="ECO:0007669"/>
    <property type="project" value="InterPro"/>
</dbReference>
<feature type="chain" id="PRO_5023063119" description="Dockerin domain-containing protein" evidence="1">
    <location>
        <begin position="24"/>
        <end position="537"/>
    </location>
</feature>
<feature type="signal peptide" evidence="1">
    <location>
        <begin position="1"/>
        <end position="23"/>
    </location>
</feature>
<organism evidence="2 3">
    <name type="scientific">Posidoniimonas corsicana</name>
    <dbReference type="NCBI Taxonomy" id="1938618"/>
    <lineage>
        <taxon>Bacteria</taxon>
        <taxon>Pseudomonadati</taxon>
        <taxon>Planctomycetota</taxon>
        <taxon>Planctomycetia</taxon>
        <taxon>Pirellulales</taxon>
        <taxon>Lacipirellulaceae</taxon>
        <taxon>Posidoniimonas</taxon>
    </lineage>
</organism>
<dbReference type="Gene3D" id="1.10.1330.10">
    <property type="entry name" value="Dockerin domain"/>
    <property type="match status" value="1"/>
</dbReference>
<evidence type="ECO:0000313" key="2">
    <source>
        <dbReference type="EMBL" id="TWT37683.1"/>
    </source>
</evidence>
<dbReference type="InterPro" id="IPR018247">
    <property type="entry name" value="EF_Hand_1_Ca_BS"/>
</dbReference>
<name>A0A5C5VI42_9BACT</name>
<dbReference type="RefSeq" id="WP_146564998.1">
    <property type="nucleotide sequence ID" value="NZ_SIHJ01000001.1"/>
</dbReference>
<dbReference type="OrthoDB" id="242167at2"/>